<feature type="non-terminal residue" evidence="1">
    <location>
        <position position="1"/>
    </location>
</feature>
<dbReference type="InParanoid" id="A0A165M200"/>
<reference evidence="1 2" key="1">
    <citation type="journal article" date="2016" name="Mol. Biol. Evol.">
        <title>Comparative Genomics of Early-Diverging Mushroom-Forming Fungi Provides Insights into the Origins of Lignocellulose Decay Capabilities.</title>
        <authorList>
            <person name="Nagy L.G."/>
            <person name="Riley R."/>
            <person name="Tritt A."/>
            <person name="Adam C."/>
            <person name="Daum C."/>
            <person name="Floudas D."/>
            <person name="Sun H."/>
            <person name="Yadav J.S."/>
            <person name="Pangilinan J."/>
            <person name="Larsson K.H."/>
            <person name="Matsuura K."/>
            <person name="Barry K."/>
            <person name="Labutti K."/>
            <person name="Kuo R."/>
            <person name="Ohm R.A."/>
            <person name="Bhattacharya S.S."/>
            <person name="Shirouzu T."/>
            <person name="Yoshinaga Y."/>
            <person name="Martin F.M."/>
            <person name="Grigoriev I.V."/>
            <person name="Hibbett D.S."/>
        </authorList>
    </citation>
    <scope>NUCLEOTIDE SEQUENCE [LARGE SCALE GENOMIC DNA]</scope>
    <source>
        <strain evidence="1 2">HHB12029</strain>
    </source>
</reference>
<gene>
    <name evidence="1" type="ORF">EXIGLDRAFT_727372</name>
</gene>
<dbReference type="Proteomes" id="UP000077266">
    <property type="component" value="Unassembled WGS sequence"/>
</dbReference>
<dbReference type="AlphaFoldDB" id="A0A165M200"/>
<name>A0A165M200_EXIGL</name>
<dbReference type="EMBL" id="KV425916">
    <property type="protein sequence ID" value="KZV98651.1"/>
    <property type="molecule type" value="Genomic_DNA"/>
</dbReference>
<accession>A0A165M200</accession>
<sequence length="56" mass="6215">TRLQQGAEGTRSICGRKTKRHSVVRAVHDDSKGIKMDSIVSSQCLAQIYSHELTQC</sequence>
<protein>
    <submittedName>
        <fullName evidence="1">Uncharacterized protein</fullName>
    </submittedName>
</protein>
<evidence type="ECO:0000313" key="1">
    <source>
        <dbReference type="EMBL" id="KZV98651.1"/>
    </source>
</evidence>
<keyword evidence="2" id="KW-1185">Reference proteome</keyword>
<organism evidence="1 2">
    <name type="scientific">Exidia glandulosa HHB12029</name>
    <dbReference type="NCBI Taxonomy" id="1314781"/>
    <lineage>
        <taxon>Eukaryota</taxon>
        <taxon>Fungi</taxon>
        <taxon>Dikarya</taxon>
        <taxon>Basidiomycota</taxon>
        <taxon>Agaricomycotina</taxon>
        <taxon>Agaricomycetes</taxon>
        <taxon>Auriculariales</taxon>
        <taxon>Exidiaceae</taxon>
        <taxon>Exidia</taxon>
    </lineage>
</organism>
<evidence type="ECO:0000313" key="2">
    <source>
        <dbReference type="Proteomes" id="UP000077266"/>
    </source>
</evidence>
<proteinExistence type="predicted"/>